<evidence type="ECO:0000313" key="2">
    <source>
        <dbReference type="Proteomes" id="UP000675781"/>
    </source>
</evidence>
<accession>A0A941EJ54</accession>
<evidence type="ECO:0008006" key="3">
    <source>
        <dbReference type="Google" id="ProtNLM"/>
    </source>
</evidence>
<dbReference type="RefSeq" id="WP_212526306.1">
    <property type="nucleotide sequence ID" value="NZ_JAGSOG010000002.1"/>
</dbReference>
<comment type="caution">
    <text evidence="1">The sequence shown here is derived from an EMBL/GenBank/DDBJ whole genome shotgun (WGS) entry which is preliminary data.</text>
</comment>
<evidence type="ECO:0000313" key="1">
    <source>
        <dbReference type="EMBL" id="MBR7831773.1"/>
    </source>
</evidence>
<dbReference type="EMBL" id="JAGSOG010000002">
    <property type="protein sequence ID" value="MBR7831773.1"/>
    <property type="molecule type" value="Genomic_DNA"/>
</dbReference>
<organism evidence="1 2">
    <name type="scientific">Actinospica durhamensis</name>
    <dbReference type="NCBI Taxonomy" id="1508375"/>
    <lineage>
        <taxon>Bacteria</taxon>
        <taxon>Bacillati</taxon>
        <taxon>Actinomycetota</taxon>
        <taxon>Actinomycetes</taxon>
        <taxon>Catenulisporales</taxon>
        <taxon>Actinospicaceae</taxon>
        <taxon>Actinospica</taxon>
    </lineage>
</organism>
<protein>
    <recommendedName>
        <fullName evidence="3">Polymerase nucleotidyl transferase domain-containing protein</fullName>
    </recommendedName>
</protein>
<sequence>MNGARYGGLAVLRSRPTFPSATESAHLRRLVRDTEGLRSLLLDGPLARGWRHVHSDVDIVMIGPSAPRLEEPLEPTGEANAFAFYQEGKRWCVRLRTEEQVDRLIEQIRDLAAVTSTAGPPAHPPLAQEAWDDVISLYDGESPAWAAGDRDWREALREAGLPRVAAQRAARRAGGLIGQACTQLGNGDHRSAVLAMSQAAEASIDAWLAHNGRLSPGEWRMKHCAMLEHESAPGRAPFEVRICWRWLTHADLPPLGPEDWVRDCISFCQGLLADCAI</sequence>
<dbReference type="AlphaFoldDB" id="A0A941EJ54"/>
<dbReference type="Proteomes" id="UP000675781">
    <property type="component" value="Unassembled WGS sequence"/>
</dbReference>
<proteinExistence type="predicted"/>
<keyword evidence="2" id="KW-1185">Reference proteome</keyword>
<name>A0A941EJ54_9ACTN</name>
<reference evidence="1" key="1">
    <citation type="submission" date="2021-04" db="EMBL/GenBank/DDBJ databases">
        <title>Genome based classification of Actinospica acidithermotolerans sp. nov., an actinobacterium isolated from an Indonesian hot spring.</title>
        <authorList>
            <person name="Kusuma A.B."/>
            <person name="Putra K.E."/>
            <person name="Nafisah S."/>
            <person name="Loh J."/>
            <person name="Nouioui I."/>
            <person name="Goodfellow M."/>
        </authorList>
    </citation>
    <scope>NUCLEOTIDE SEQUENCE</scope>
    <source>
        <strain evidence="1">CSCA 57</strain>
    </source>
</reference>
<gene>
    <name evidence="1" type="ORF">KDL01_00790</name>
</gene>